<dbReference type="AlphaFoldDB" id="A0AAE0TN35"/>
<feature type="signal peptide" evidence="1">
    <location>
        <begin position="1"/>
        <end position="16"/>
    </location>
</feature>
<proteinExistence type="predicted"/>
<sequence>MYSILAIAALLSTAQAATYSGVATFNDYAAQSNTVCGPKSGVSGTYGVALGDLSPNIWSGSKCSGSINSSKCNGQLPVSGYSGPACPTTTCGECFRVCNKGGYGGAFIGGVGNCVIANVIDVCPSESAYNFCKTDVPAAERCGTSSTNSIDLDESAYSALTGESFGSGPNLLVSITPSSC</sequence>
<organism evidence="2 3">
    <name type="scientific">Recurvomyces mirabilis</name>
    <dbReference type="NCBI Taxonomy" id="574656"/>
    <lineage>
        <taxon>Eukaryota</taxon>
        <taxon>Fungi</taxon>
        <taxon>Dikarya</taxon>
        <taxon>Ascomycota</taxon>
        <taxon>Pezizomycotina</taxon>
        <taxon>Dothideomycetes</taxon>
        <taxon>Dothideomycetidae</taxon>
        <taxon>Mycosphaerellales</taxon>
        <taxon>Teratosphaeriaceae</taxon>
        <taxon>Recurvomyces</taxon>
    </lineage>
</organism>
<keyword evidence="1" id="KW-0732">Signal</keyword>
<accession>A0AAE0TN35</accession>
<evidence type="ECO:0008006" key="4">
    <source>
        <dbReference type="Google" id="ProtNLM"/>
    </source>
</evidence>
<comment type="caution">
    <text evidence="2">The sequence shown here is derived from an EMBL/GenBank/DDBJ whole genome shotgun (WGS) entry which is preliminary data.</text>
</comment>
<keyword evidence="3" id="KW-1185">Reference proteome</keyword>
<reference evidence="2" key="1">
    <citation type="submission" date="2023-07" db="EMBL/GenBank/DDBJ databases">
        <title>Black Yeasts Isolated from many extreme environments.</title>
        <authorList>
            <person name="Coleine C."/>
            <person name="Stajich J.E."/>
            <person name="Selbmann L."/>
        </authorList>
    </citation>
    <scope>NUCLEOTIDE SEQUENCE</scope>
    <source>
        <strain evidence="2">CCFEE 5485</strain>
    </source>
</reference>
<name>A0AAE0TN35_9PEZI</name>
<dbReference type="Proteomes" id="UP001274830">
    <property type="component" value="Unassembled WGS sequence"/>
</dbReference>
<feature type="chain" id="PRO_5042240809" description="Expansin-like EG45 domain-containing protein" evidence="1">
    <location>
        <begin position="17"/>
        <end position="180"/>
    </location>
</feature>
<evidence type="ECO:0000313" key="3">
    <source>
        <dbReference type="Proteomes" id="UP001274830"/>
    </source>
</evidence>
<evidence type="ECO:0000256" key="1">
    <source>
        <dbReference type="SAM" id="SignalP"/>
    </source>
</evidence>
<evidence type="ECO:0000313" key="2">
    <source>
        <dbReference type="EMBL" id="KAK3670157.1"/>
    </source>
</evidence>
<protein>
    <recommendedName>
        <fullName evidence="4">Expansin-like EG45 domain-containing protein</fullName>
    </recommendedName>
</protein>
<dbReference type="EMBL" id="JAUTXT010000062">
    <property type="protein sequence ID" value="KAK3670157.1"/>
    <property type="molecule type" value="Genomic_DNA"/>
</dbReference>
<gene>
    <name evidence="2" type="ORF">LTR78_010004</name>
</gene>